<keyword evidence="2" id="KW-1185">Reference proteome</keyword>
<evidence type="ECO:0000313" key="1">
    <source>
        <dbReference type="EMBL" id="KAJ8427753.1"/>
    </source>
</evidence>
<dbReference type="AlphaFoldDB" id="A0A9Q1GX89"/>
<proteinExistence type="predicted"/>
<reference evidence="1" key="1">
    <citation type="submission" date="2022-04" db="EMBL/GenBank/DDBJ databases">
        <title>Carnegiea gigantea Genome sequencing and assembly v2.</title>
        <authorList>
            <person name="Copetti D."/>
            <person name="Sanderson M.J."/>
            <person name="Burquez A."/>
            <person name="Wojciechowski M.F."/>
        </authorList>
    </citation>
    <scope>NUCLEOTIDE SEQUENCE</scope>
    <source>
        <strain evidence="1">SGP5-SGP5p</strain>
        <tissue evidence="1">Aerial part</tissue>
    </source>
</reference>
<dbReference type="Proteomes" id="UP001153076">
    <property type="component" value="Unassembled WGS sequence"/>
</dbReference>
<dbReference type="OrthoDB" id="1752268at2759"/>
<evidence type="ECO:0008006" key="3">
    <source>
        <dbReference type="Google" id="ProtNLM"/>
    </source>
</evidence>
<gene>
    <name evidence="1" type="ORF">Cgig2_008557</name>
</gene>
<comment type="caution">
    <text evidence="1">The sequence shown here is derived from an EMBL/GenBank/DDBJ whole genome shotgun (WGS) entry which is preliminary data.</text>
</comment>
<protein>
    <recommendedName>
        <fullName evidence="3">Reverse transcriptase domain-containing protein</fullName>
    </recommendedName>
</protein>
<accession>A0A9Q1GX89</accession>
<dbReference type="EMBL" id="JAKOGI010001101">
    <property type="protein sequence ID" value="KAJ8427753.1"/>
    <property type="molecule type" value="Genomic_DNA"/>
</dbReference>
<organism evidence="1 2">
    <name type="scientific">Carnegiea gigantea</name>
    <dbReference type="NCBI Taxonomy" id="171969"/>
    <lineage>
        <taxon>Eukaryota</taxon>
        <taxon>Viridiplantae</taxon>
        <taxon>Streptophyta</taxon>
        <taxon>Embryophyta</taxon>
        <taxon>Tracheophyta</taxon>
        <taxon>Spermatophyta</taxon>
        <taxon>Magnoliopsida</taxon>
        <taxon>eudicotyledons</taxon>
        <taxon>Gunneridae</taxon>
        <taxon>Pentapetalae</taxon>
        <taxon>Caryophyllales</taxon>
        <taxon>Cactineae</taxon>
        <taxon>Cactaceae</taxon>
        <taxon>Cactoideae</taxon>
        <taxon>Echinocereeae</taxon>
        <taxon>Carnegiea</taxon>
    </lineage>
</organism>
<evidence type="ECO:0000313" key="2">
    <source>
        <dbReference type="Proteomes" id="UP001153076"/>
    </source>
</evidence>
<name>A0A9Q1GX89_9CARY</name>
<sequence>MDTLKSLMSTMAETILHQVAEQVKKAMDTAGLAQPVAVGGPPIGRKAGRPFASWNMAERRDVQRRSLLPDPHKEKLQSRQLPPLPMRHTLGGPHGLKNMNRLLGRGERTQAGDAPVRGHPMLHQPPPITAPPKPQNARKYCEFHEQSRHTTTECRELKKALHELANKGQIDRFLKKGPLFLRQEQAPAPPPPREEECSTKVMATIVGGYREEITWMVWKA</sequence>